<dbReference type="EMBL" id="LAZR01031817">
    <property type="protein sequence ID" value="KKL52652.1"/>
    <property type="molecule type" value="Genomic_DNA"/>
</dbReference>
<organism evidence="1">
    <name type="scientific">marine sediment metagenome</name>
    <dbReference type="NCBI Taxonomy" id="412755"/>
    <lineage>
        <taxon>unclassified sequences</taxon>
        <taxon>metagenomes</taxon>
        <taxon>ecological metagenomes</taxon>
    </lineage>
</organism>
<dbReference type="AlphaFoldDB" id="A0A0F9FNN2"/>
<reference evidence="1" key="1">
    <citation type="journal article" date="2015" name="Nature">
        <title>Complex archaea that bridge the gap between prokaryotes and eukaryotes.</title>
        <authorList>
            <person name="Spang A."/>
            <person name="Saw J.H."/>
            <person name="Jorgensen S.L."/>
            <person name="Zaremba-Niedzwiedzka K."/>
            <person name="Martijn J."/>
            <person name="Lind A.E."/>
            <person name="van Eijk R."/>
            <person name="Schleper C."/>
            <person name="Guy L."/>
            <person name="Ettema T.J."/>
        </authorList>
    </citation>
    <scope>NUCLEOTIDE SEQUENCE</scope>
</reference>
<name>A0A0F9FNN2_9ZZZZ</name>
<gene>
    <name evidence="1" type="ORF">LCGC14_2283310</name>
</gene>
<evidence type="ECO:0000313" key="1">
    <source>
        <dbReference type="EMBL" id="KKL52652.1"/>
    </source>
</evidence>
<accession>A0A0F9FNN2</accession>
<comment type="caution">
    <text evidence="1">The sequence shown here is derived from an EMBL/GenBank/DDBJ whole genome shotgun (WGS) entry which is preliminary data.</text>
</comment>
<protein>
    <submittedName>
        <fullName evidence="1">Uncharacterized protein</fullName>
    </submittedName>
</protein>
<sequence>MNSKTLTYYQGKVKELEVLLGHSRAGAMTARSERVEELERVLRLVRRWGKDSRSVGAWEVFQEVAKALGEEPEHPMTVVDCTCIVCVCPPNHEDRCLGCGARTCLAHELAKEGVKT</sequence>
<proteinExistence type="predicted"/>